<dbReference type="InterPro" id="IPR038444">
    <property type="entry name" value="DUF465_sf"/>
</dbReference>
<evidence type="ECO:0000313" key="1">
    <source>
        <dbReference type="EMBL" id="SIO12625.1"/>
    </source>
</evidence>
<dbReference type="Pfam" id="PF04325">
    <property type="entry name" value="DUF465"/>
    <property type="match status" value="1"/>
</dbReference>
<evidence type="ECO:0000313" key="2">
    <source>
        <dbReference type="Proteomes" id="UP000185192"/>
    </source>
</evidence>
<dbReference type="Proteomes" id="UP000185192">
    <property type="component" value="Unassembled WGS sequence"/>
</dbReference>
<sequence>MSHTPHELADEFPHAVDILHELKCDNGHFQTLSEQYHHTNREIHRIESGVDAASDVRMEDLKKRRLSLLDQIGEMITATSG</sequence>
<gene>
    <name evidence="1" type="ORF">SAMN02745824_3051</name>
</gene>
<dbReference type="EMBL" id="FSQW01000002">
    <property type="protein sequence ID" value="SIO12625.1"/>
    <property type="molecule type" value="Genomic_DNA"/>
</dbReference>
<keyword evidence="2" id="KW-1185">Reference proteome</keyword>
<name>A0A1N6GZ26_9SPHN</name>
<organism evidence="1 2">
    <name type="scientific">Parasphingorhabdus marina DSM 22363</name>
    <dbReference type="NCBI Taxonomy" id="1123272"/>
    <lineage>
        <taxon>Bacteria</taxon>
        <taxon>Pseudomonadati</taxon>
        <taxon>Pseudomonadota</taxon>
        <taxon>Alphaproteobacteria</taxon>
        <taxon>Sphingomonadales</taxon>
        <taxon>Sphingomonadaceae</taxon>
        <taxon>Parasphingorhabdus</taxon>
    </lineage>
</organism>
<dbReference type="Gene3D" id="6.10.280.50">
    <property type="match status" value="1"/>
</dbReference>
<dbReference type="OrthoDB" id="1263265at2"/>
<proteinExistence type="predicted"/>
<evidence type="ECO:0008006" key="3">
    <source>
        <dbReference type="Google" id="ProtNLM"/>
    </source>
</evidence>
<reference evidence="2" key="1">
    <citation type="submission" date="2016-11" db="EMBL/GenBank/DDBJ databases">
        <authorList>
            <person name="Varghese N."/>
            <person name="Submissions S."/>
        </authorList>
    </citation>
    <scope>NUCLEOTIDE SEQUENCE [LARGE SCALE GENOMIC DNA]</scope>
    <source>
        <strain evidence="2">DSM 22363</strain>
    </source>
</reference>
<dbReference type="RefSeq" id="WP_074205979.1">
    <property type="nucleotide sequence ID" value="NZ_FSQW01000002.1"/>
</dbReference>
<accession>A0A1N6GZ26</accession>
<dbReference type="STRING" id="1123272.SAMN02745824_3051"/>
<dbReference type="AlphaFoldDB" id="A0A1N6GZ26"/>
<dbReference type="InterPro" id="IPR007420">
    <property type="entry name" value="DUF465"/>
</dbReference>
<protein>
    <recommendedName>
        <fullName evidence="3">DUF465 domain-containing protein</fullName>
    </recommendedName>
</protein>